<comment type="caution">
    <text evidence="3">The sequence shown here is derived from an EMBL/GenBank/DDBJ whole genome shotgun (WGS) entry which is preliminary data.</text>
</comment>
<dbReference type="InterPro" id="IPR020904">
    <property type="entry name" value="Sc_DH/Rdtase_CS"/>
</dbReference>
<dbReference type="Pfam" id="PF13561">
    <property type="entry name" value="adh_short_C2"/>
    <property type="match status" value="1"/>
</dbReference>
<protein>
    <submittedName>
        <fullName evidence="3">3-oxoacyl-ACP reductase</fullName>
    </submittedName>
</protein>
<keyword evidence="4" id="KW-1185">Reference proteome</keyword>
<dbReference type="PROSITE" id="PS00061">
    <property type="entry name" value="ADH_SHORT"/>
    <property type="match status" value="1"/>
</dbReference>
<dbReference type="InterPro" id="IPR036291">
    <property type="entry name" value="NAD(P)-bd_dom_sf"/>
</dbReference>
<dbReference type="EMBL" id="BIFS01000002">
    <property type="protein sequence ID" value="GCE22845.1"/>
    <property type="molecule type" value="Genomic_DNA"/>
</dbReference>
<gene>
    <name evidence="3" type="ORF">KDK_66450</name>
</gene>
<organism evidence="3 4">
    <name type="scientific">Dictyobacter kobayashii</name>
    <dbReference type="NCBI Taxonomy" id="2014872"/>
    <lineage>
        <taxon>Bacteria</taxon>
        <taxon>Bacillati</taxon>
        <taxon>Chloroflexota</taxon>
        <taxon>Ktedonobacteria</taxon>
        <taxon>Ktedonobacterales</taxon>
        <taxon>Dictyobacteraceae</taxon>
        <taxon>Dictyobacter</taxon>
    </lineage>
</organism>
<dbReference type="PANTHER" id="PTHR42760">
    <property type="entry name" value="SHORT-CHAIN DEHYDROGENASES/REDUCTASES FAMILY MEMBER"/>
    <property type="match status" value="1"/>
</dbReference>
<dbReference type="Gene3D" id="3.40.50.720">
    <property type="entry name" value="NAD(P)-binding Rossmann-like Domain"/>
    <property type="match status" value="1"/>
</dbReference>
<dbReference type="AlphaFoldDB" id="A0A402AUU6"/>
<accession>A0A402AUU6</accession>
<keyword evidence="2" id="KW-0560">Oxidoreductase</keyword>
<evidence type="ECO:0000256" key="1">
    <source>
        <dbReference type="ARBA" id="ARBA00006484"/>
    </source>
</evidence>
<dbReference type="NCBIfam" id="NF005559">
    <property type="entry name" value="PRK07231.1"/>
    <property type="match status" value="1"/>
</dbReference>
<dbReference type="PRINTS" id="PR00080">
    <property type="entry name" value="SDRFAMILY"/>
</dbReference>
<evidence type="ECO:0000313" key="4">
    <source>
        <dbReference type="Proteomes" id="UP000287188"/>
    </source>
</evidence>
<dbReference type="GO" id="GO:0016616">
    <property type="term" value="F:oxidoreductase activity, acting on the CH-OH group of donors, NAD or NADP as acceptor"/>
    <property type="evidence" value="ECO:0007669"/>
    <property type="project" value="TreeGrafter"/>
</dbReference>
<dbReference type="PRINTS" id="PR00081">
    <property type="entry name" value="GDHRDH"/>
</dbReference>
<dbReference type="InterPro" id="IPR002347">
    <property type="entry name" value="SDR_fam"/>
</dbReference>
<proteinExistence type="inferred from homology"/>
<dbReference type="RefSeq" id="WP_126556222.1">
    <property type="nucleotide sequence ID" value="NZ_BIFS01000002.1"/>
</dbReference>
<dbReference type="SUPFAM" id="SSF51735">
    <property type="entry name" value="NAD(P)-binding Rossmann-fold domains"/>
    <property type="match status" value="1"/>
</dbReference>
<evidence type="ECO:0000256" key="2">
    <source>
        <dbReference type="ARBA" id="ARBA00023002"/>
    </source>
</evidence>
<evidence type="ECO:0000313" key="3">
    <source>
        <dbReference type="EMBL" id="GCE22845.1"/>
    </source>
</evidence>
<comment type="similarity">
    <text evidence="1">Belongs to the short-chain dehydrogenases/reductases (SDR) family.</text>
</comment>
<name>A0A402AUU6_9CHLR</name>
<dbReference type="OrthoDB" id="9779552at2"/>
<dbReference type="Proteomes" id="UP000287188">
    <property type="component" value="Unassembled WGS sequence"/>
</dbReference>
<sequence>MEQQSIASLFDLHGKTALVTGGALGIGQAIARRLAEAGAAIMLVDINLAAAQATAQEIKARSGQAEAIYGNVSEIETIDGILHTTLKTFGSLDILVNNVGIYPFSSALETTEATWDQVFDINLKGTFFYAQKAARHMLQAGHGGRIINISSIDGLTPTRYLSHYGASKSGIIALTKALALELGPHNITVNTIAPGEIVTPGTSSVSTATLETAGVTDMNSNAFLQQIPLGRLGEPDDIAKVALFLASSAADYMTGSLLLVDGGYLLT</sequence>
<reference evidence="4" key="1">
    <citation type="submission" date="2018-12" db="EMBL/GenBank/DDBJ databases">
        <title>Tengunoibacter tsumagoiensis gen. nov., sp. nov., Dictyobacter kobayashii sp. nov., D. alpinus sp. nov., and D. joshuensis sp. nov. and description of Dictyobacteraceae fam. nov. within the order Ktedonobacterales isolated from Tengu-no-mugimeshi.</title>
        <authorList>
            <person name="Wang C.M."/>
            <person name="Zheng Y."/>
            <person name="Sakai Y."/>
            <person name="Toyoda A."/>
            <person name="Minakuchi Y."/>
            <person name="Abe K."/>
            <person name="Yokota A."/>
            <person name="Yabe S."/>
        </authorList>
    </citation>
    <scope>NUCLEOTIDE SEQUENCE [LARGE SCALE GENOMIC DNA]</scope>
    <source>
        <strain evidence="4">Uno11</strain>
    </source>
</reference>
<dbReference type="CDD" id="cd05233">
    <property type="entry name" value="SDR_c"/>
    <property type="match status" value="1"/>
</dbReference>
<dbReference type="FunFam" id="3.40.50.720:FF:000084">
    <property type="entry name" value="Short-chain dehydrogenase reductase"/>
    <property type="match status" value="1"/>
</dbReference>